<evidence type="ECO:0000313" key="2">
    <source>
        <dbReference type="Proteomes" id="UP000701853"/>
    </source>
</evidence>
<dbReference type="SUPFAM" id="SSF56219">
    <property type="entry name" value="DNase I-like"/>
    <property type="match status" value="1"/>
</dbReference>
<dbReference type="InterPro" id="IPR036691">
    <property type="entry name" value="Endo/exonu/phosph_ase_sf"/>
</dbReference>
<reference evidence="1 2" key="1">
    <citation type="journal article" date="2021" name="bioRxiv">
        <title>The Gossypium anomalum genome as a resource for cotton improvement and evolutionary analysis of hybrid incompatibility.</title>
        <authorList>
            <person name="Grover C.E."/>
            <person name="Yuan D."/>
            <person name="Arick M.A."/>
            <person name="Miller E.R."/>
            <person name="Hu G."/>
            <person name="Peterson D.G."/>
            <person name="Wendel J.F."/>
            <person name="Udall J.A."/>
        </authorList>
    </citation>
    <scope>NUCLEOTIDE SEQUENCE [LARGE SCALE GENOMIC DNA]</scope>
    <source>
        <strain evidence="1">JFW-Udall</strain>
        <tissue evidence="1">Leaf</tissue>
    </source>
</reference>
<organism evidence="1 2">
    <name type="scientific">Gossypium anomalum</name>
    <dbReference type="NCBI Taxonomy" id="47600"/>
    <lineage>
        <taxon>Eukaryota</taxon>
        <taxon>Viridiplantae</taxon>
        <taxon>Streptophyta</taxon>
        <taxon>Embryophyta</taxon>
        <taxon>Tracheophyta</taxon>
        <taxon>Spermatophyta</taxon>
        <taxon>Magnoliopsida</taxon>
        <taxon>eudicotyledons</taxon>
        <taxon>Gunneridae</taxon>
        <taxon>Pentapetalae</taxon>
        <taxon>rosids</taxon>
        <taxon>malvids</taxon>
        <taxon>Malvales</taxon>
        <taxon>Malvaceae</taxon>
        <taxon>Malvoideae</taxon>
        <taxon>Gossypium</taxon>
    </lineage>
</organism>
<gene>
    <name evidence="1" type="ORF">CXB51_019495</name>
</gene>
<protein>
    <recommendedName>
        <fullName evidence="3">DUF4283 domain-containing protein</fullName>
    </recommendedName>
</protein>
<evidence type="ECO:0000313" key="1">
    <source>
        <dbReference type="EMBL" id="KAG8486196.1"/>
    </source>
</evidence>
<dbReference type="OrthoDB" id="1001345at2759"/>
<accession>A0A8J5YWB7</accession>
<dbReference type="EMBL" id="JAHUZN010000008">
    <property type="protein sequence ID" value="KAG8486196.1"/>
    <property type="molecule type" value="Genomic_DNA"/>
</dbReference>
<comment type="caution">
    <text evidence="1">The sequence shown here is derived from an EMBL/GenBank/DDBJ whole genome shotgun (WGS) entry which is preliminary data.</text>
</comment>
<dbReference type="PANTHER" id="PTHR33710">
    <property type="entry name" value="BNAC02G09200D PROTEIN"/>
    <property type="match status" value="1"/>
</dbReference>
<name>A0A8J5YWB7_9ROSI</name>
<dbReference type="AlphaFoldDB" id="A0A8J5YWB7"/>
<dbReference type="Proteomes" id="UP000701853">
    <property type="component" value="Chromosome 8"/>
</dbReference>
<proteinExistence type="predicted"/>
<dbReference type="GO" id="GO:0003824">
    <property type="term" value="F:catalytic activity"/>
    <property type="evidence" value="ECO:0007669"/>
    <property type="project" value="InterPro"/>
</dbReference>
<dbReference type="PANTHER" id="PTHR33710:SF77">
    <property type="entry name" value="DNASE I-LIKE SUPERFAMILY PROTEIN"/>
    <property type="match status" value="1"/>
</dbReference>
<sequence length="502" mass="56925">MEVPDPTMDGNEQTVQEEIVAKDSYKVKLMVNSLDPNRSVCMEEDFKLHDEDVMTKTVNGIPSITFSDHVHKFIEKKMALSIVIKLLGRKIAFNTLLNKEKDDFDMMVLGGPWVVFDCYLIDARTDATVKGRFARLTVCVDLKKLLVSNVRINGRIQIVEYEGLSNICLSCRLFGHTSLLCTENKSPVAQDATIASKSEVDNLGFQSRVEEDASSKFFVLEAEREETRINNHRVSESIGTGVMEENLTIFSLKNEMVIEGCCVRRRDVRVNGKWVIGNFGLKSIGRILMPNNGAMAMEGIVGNLHKALEYSNVRFTSLTECENSTVVLDHDVGNDIVNVKILGLNFEAIHMWIVESCDEPWLIAGDFNSILDISERRGSATTTRSGCSLFQDFLFNNGLQDLGCCGSHFTWSRIGLSQRLDRALGNTSFDMFTLDCIVQNLHRLKSGHRPILVSLKPQRVRDKTFRCLDSWMFHFEFRMLVSNNWNYEESVVNILERFQVKV</sequence>
<dbReference type="Gene3D" id="3.60.10.10">
    <property type="entry name" value="Endonuclease/exonuclease/phosphatase"/>
    <property type="match status" value="1"/>
</dbReference>
<keyword evidence="2" id="KW-1185">Reference proteome</keyword>
<evidence type="ECO:0008006" key="3">
    <source>
        <dbReference type="Google" id="ProtNLM"/>
    </source>
</evidence>